<gene>
    <name evidence="1" type="ORF">MANES_08G058601v8</name>
</gene>
<sequence length="69" mass="7574">MNVALNHFSLRSLTVMVVFTFFLLVLPLVLPPLPPPPLFLLFLPVLIMSALIFLALTPSNVPDTDSISV</sequence>
<comment type="caution">
    <text evidence="1">The sequence shown here is derived from an EMBL/GenBank/DDBJ whole genome shotgun (WGS) entry which is preliminary data.</text>
</comment>
<protein>
    <submittedName>
        <fullName evidence="1">Uncharacterized protein</fullName>
    </submittedName>
</protein>
<accession>A0ACB7H9Z3</accession>
<evidence type="ECO:0000313" key="2">
    <source>
        <dbReference type="Proteomes" id="UP000091857"/>
    </source>
</evidence>
<keyword evidence="2" id="KW-1185">Reference proteome</keyword>
<dbReference type="Proteomes" id="UP000091857">
    <property type="component" value="Chromosome 8"/>
</dbReference>
<proteinExistence type="predicted"/>
<reference evidence="2" key="1">
    <citation type="journal article" date="2016" name="Nat. Biotechnol.">
        <title>Sequencing wild and cultivated cassava and related species reveals extensive interspecific hybridization and genetic diversity.</title>
        <authorList>
            <person name="Bredeson J.V."/>
            <person name="Lyons J.B."/>
            <person name="Prochnik S.E."/>
            <person name="Wu G.A."/>
            <person name="Ha C.M."/>
            <person name="Edsinger-Gonzales E."/>
            <person name="Grimwood J."/>
            <person name="Schmutz J."/>
            <person name="Rabbi I.Y."/>
            <person name="Egesi C."/>
            <person name="Nauluvula P."/>
            <person name="Lebot V."/>
            <person name="Ndunguru J."/>
            <person name="Mkamilo G."/>
            <person name="Bart R.S."/>
            <person name="Setter T.L."/>
            <person name="Gleadow R.M."/>
            <person name="Kulakow P."/>
            <person name="Ferguson M.E."/>
            <person name="Rounsley S."/>
            <person name="Rokhsar D.S."/>
        </authorList>
    </citation>
    <scope>NUCLEOTIDE SEQUENCE [LARGE SCALE GENOMIC DNA]</scope>
    <source>
        <strain evidence="2">cv. AM560-2</strain>
    </source>
</reference>
<name>A0ACB7H9Z3_MANES</name>
<dbReference type="EMBL" id="CM004394">
    <property type="protein sequence ID" value="KAG8648991.1"/>
    <property type="molecule type" value="Genomic_DNA"/>
</dbReference>
<evidence type="ECO:0000313" key="1">
    <source>
        <dbReference type="EMBL" id="KAG8648991.1"/>
    </source>
</evidence>
<organism evidence="1 2">
    <name type="scientific">Manihot esculenta</name>
    <name type="common">Cassava</name>
    <name type="synonym">Jatropha manihot</name>
    <dbReference type="NCBI Taxonomy" id="3983"/>
    <lineage>
        <taxon>Eukaryota</taxon>
        <taxon>Viridiplantae</taxon>
        <taxon>Streptophyta</taxon>
        <taxon>Embryophyta</taxon>
        <taxon>Tracheophyta</taxon>
        <taxon>Spermatophyta</taxon>
        <taxon>Magnoliopsida</taxon>
        <taxon>eudicotyledons</taxon>
        <taxon>Gunneridae</taxon>
        <taxon>Pentapetalae</taxon>
        <taxon>rosids</taxon>
        <taxon>fabids</taxon>
        <taxon>Malpighiales</taxon>
        <taxon>Euphorbiaceae</taxon>
        <taxon>Crotonoideae</taxon>
        <taxon>Manihoteae</taxon>
        <taxon>Manihot</taxon>
    </lineage>
</organism>